<feature type="compositionally biased region" description="Polar residues" evidence="1">
    <location>
        <begin position="1"/>
        <end position="11"/>
    </location>
</feature>
<organism evidence="2 3">
    <name type="scientific">Knoellia koreensis</name>
    <dbReference type="NCBI Taxonomy" id="2730921"/>
    <lineage>
        <taxon>Bacteria</taxon>
        <taxon>Bacillati</taxon>
        <taxon>Actinomycetota</taxon>
        <taxon>Actinomycetes</taxon>
        <taxon>Micrococcales</taxon>
        <taxon>Intrasporangiaceae</taxon>
        <taxon>Knoellia</taxon>
    </lineage>
</organism>
<reference evidence="2 3" key="1">
    <citation type="submission" date="2020-04" db="EMBL/GenBank/DDBJ databases">
        <title>Knoellia sp. isolate from air conditioner.</title>
        <authorList>
            <person name="Chea S."/>
            <person name="Kim D.-U."/>
        </authorList>
    </citation>
    <scope>NUCLEOTIDE SEQUENCE [LARGE SCALE GENOMIC DNA]</scope>
    <source>
        <strain evidence="2 3">DB2414S</strain>
    </source>
</reference>
<feature type="region of interest" description="Disordered" evidence="1">
    <location>
        <begin position="1"/>
        <end position="24"/>
    </location>
</feature>
<comment type="caution">
    <text evidence="2">The sequence shown here is derived from an EMBL/GenBank/DDBJ whole genome shotgun (WGS) entry which is preliminary data.</text>
</comment>
<evidence type="ECO:0000256" key="1">
    <source>
        <dbReference type="SAM" id="MobiDB-lite"/>
    </source>
</evidence>
<evidence type="ECO:0000313" key="2">
    <source>
        <dbReference type="EMBL" id="NNM47285.1"/>
    </source>
</evidence>
<name>A0A849HH44_9MICO</name>
<evidence type="ECO:0000313" key="3">
    <source>
        <dbReference type="Proteomes" id="UP000588586"/>
    </source>
</evidence>
<protein>
    <submittedName>
        <fullName evidence="2">Uncharacterized protein</fullName>
    </submittedName>
</protein>
<dbReference type="AlphaFoldDB" id="A0A849HH44"/>
<dbReference type="RefSeq" id="WP_171244401.1">
    <property type="nucleotide sequence ID" value="NZ_JABEPQ010000003.1"/>
</dbReference>
<dbReference type="EMBL" id="JABEPQ010000003">
    <property type="protein sequence ID" value="NNM47285.1"/>
    <property type="molecule type" value="Genomic_DNA"/>
</dbReference>
<sequence length="62" mass="6505">MTTNSVNTSVPATAPAINPPRWPGRKSAVAAVRAVIHHPVSRMTNGVKDFSALPTCGGVRPR</sequence>
<gene>
    <name evidence="2" type="ORF">HJG52_14900</name>
</gene>
<proteinExistence type="predicted"/>
<keyword evidence="3" id="KW-1185">Reference proteome</keyword>
<dbReference type="Proteomes" id="UP000588586">
    <property type="component" value="Unassembled WGS sequence"/>
</dbReference>
<accession>A0A849HH44</accession>